<feature type="transmembrane region" description="Helical" evidence="2">
    <location>
        <begin position="606"/>
        <end position="629"/>
    </location>
</feature>
<feature type="region of interest" description="Disordered" evidence="1">
    <location>
        <begin position="334"/>
        <end position="374"/>
    </location>
</feature>
<evidence type="ECO:0000256" key="1">
    <source>
        <dbReference type="SAM" id="MobiDB-lite"/>
    </source>
</evidence>
<dbReference type="EMBL" id="CAJNOE010000904">
    <property type="protein sequence ID" value="CAF1355829.1"/>
    <property type="molecule type" value="Genomic_DNA"/>
</dbReference>
<name>A0A815HJV0_9BILA</name>
<keyword evidence="2" id="KW-1133">Transmembrane helix</keyword>
<evidence type="ECO:0000313" key="4">
    <source>
        <dbReference type="Proteomes" id="UP000663860"/>
    </source>
</evidence>
<feature type="transmembrane region" description="Helical" evidence="2">
    <location>
        <begin position="395"/>
        <end position="415"/>
    </location>
</feature>
<dbReference type="AlphaFoldDB" id="A0A815HJV0"/>
<feature type="compositionally biased region" description="Basic residues" evidence="1">
    <location>
        <begin position="347"/>
        <end position="363"/>
    </location>
</feature>
<feature type="compositionally biased region" description="Polar residues" evidence="1">
    <location>
        <begin position="334"/>
        <end position="344"/>
    </location>
</feature>
<keyword evidence="2" id="KW-0472">Membrane</keyword>
<dbReference type="Proteomes" id="UP000663860">
    <property type="component" value="Unassembled WGS sequence"/>
</dbReference>
<keyword evidence="2" id="KW-0812">Transmembrane</keyword>
<accession>A0A815HJV0</accession>
<evidence type="ECO:0000313" key="3">
    <source>
        <dbReference type="EMBL" id="CAF1355829.1"/>
    </source>
</evidence>
<organism evidence="3 4">
    <name type="scientific">Adineta steineri</name>
    <dbReference type="NCBI Taxonomy" id="433720"/>
    <lineage>
        <taxon>Eukaryota</taxon>
        <taxon>Metazoa</taxon>
        <taxon>Spiralia</taxon>
        <taxon>Gnathifera</taxon>
        <taxon>Rotifera</taxon>
        <taxon>Eurotatoria</taxon>
        <taxon>Bdelloidea</taxon>
        <taxon>Adinetida</taxon>
        <taxon>Adinetidae</taxon>
        <taxon>Adineta</taxon>
    </lineage>
</organism>
<feature type="transmembrane region" description="Helical" evidence="2">
    <location>
        <begin position="76"/>
        <end position="102"/>
    </location>
</feature>
<gene>
    <name evidence="3" type="ORF">IZO911_LOCUS37029</name>
</gene>
<proteinExistence type="predicted"/>
<reference evidence="3" key="1">
    <citation type="submission" date="2021-02" db="EMBL/GenBank/DDBJ databases">
        <authorList>
            <person name="Nowell W R."/>
        </authorList>
    </citation>
    <scope>NUCLEOTIDE SEQUENCE</scope>
</reference>
<comment type="caution">
    <text evidence="3">The sequence shown here is derived from an EMBL/GenBank/DDBJ whole genome shotgun (WGS) entry which is preliminary data.</text>
</comment>
<evidence type="ECO:0000256" key="2">
    <source>
        <dbReference type="SAM" id="Phobius"/>
    </source>
</evidence>
<feature type="transmembrane region" description="Helical" evidence="2">
    <location>
        <begin position="277"/>
        <end position="302"/>
    </location>
</feature>
<sequence length="633" mass="74572">MSFDLNCLNVYNDIPLITNKSTNIIHPIYKPNGDNFLSKFSSLIIHSSFSSDDLQLYIKNSQKNSLKFPSKMLSSLIIYSISIIFLNLIYLFLLIQMIYIIININNTKLYLNKSIKQINSQMNSETISQYLLKQFQQFSSKSTSIIVNGSKSIMIKSFSDYYDIKELNLIINNINEHLDYFNSLIVNNEILTKFFRQFTNSYRNLLNLNRRICDYINKNDNNEIEKKIFYLKNLIEEQMKFFIEILNGQILNKINFKLFSNKQQDKIHSIISFITNFIFIIISILIILPFTFLIIIISKYIFFYKNHRIRNNNRSQNQFQSLDVRQLQSSHIHSYNQQSSTTYPSRSYHKKSKSRKEKNYHRNRNGERSSSLINNNQSRTVHNHNLSLCLIRINFGLLVIFLIILSLITSLLYGIDMILQSSCQVIHYDQPFLISYVTDNFIKSIDDFDVNATLNNLINDCSNNIHFSKKFLEKFSLKLDDELIKIIEQLNTNIYNQFQSSIPIKNISSEFHLFNNFVNLTGLTTLHDRLVRIENNFNKINQKFTQIIQQNSKLSNNFMTEIINQFKLLLERILESTIDSCPLPLNDIYKIDELICHKTTNIINGLWMKILLVIFTIVFGLYIFGIYIYKQLN</sequence>
<protein>
    <submittedName>
        <fullName evidence="3">Uncharacterized protein</fullName>
    </submittedName>
</protein>